<keyword evidence="1" id="KW-0812">Transmembrane</keyword>
<comment type="caution">
    <text evidence="2">The sequence shown here is derived from an EMBL/GenBank/DDBJ whole genome shotgun (WGS) entry which is preliminary data.</text>
</comment>
<keyword evidence="3" id="KW-1185">Reference proteome</keyword>
<proteinExistence type="predicted"/>
<evidence type="ECO:0000313" key="2">
    <source>
        <dbReference type="EMBL" id="KAG7557830.1"/>
    </source>
</evidence>
<name>A0A8T1ZF25_ARASU</name>
<dbReference type="Proteomes" id="UP000694251">
    <property type="component" value="Chromosome 11"/>
</dbReference>
<dbReference type="AlphaFoldDB" id="A0A8T1ZF25"/>
<evidence type="ECO:0000313" key="3">
    <source>
        <dbReference type="Proteomes" id="UP000694251"/>
    </source>
</evidence>
<accession>A0A8T1ZF25</accession>
<dbReference type="EMBL" id="JAEFBJ010000011">
    <property type="protein sequence ID" value="KAG7557830.1"/>
    <property type="molecule type" value="Genomic_DNA"/>
</dbReference>
<protein>
    <submittedName>
        <fullName evidence="2">Ribosomal protein L14e domain</fullName>
    </submittedName>
</protein>
<dbReference type="GO" id="GO:0005840">
    <property type="term" value="C:ribosome"/>
    <property type="evidence" value="ECO:0007669"/>
    <property type="project" value="UniProtKB-KW"/>
</dbReference>
<feature type="transmembrane region" description="Helical" evidence="1">
    <location>
        <begin position="118"/>
        <end position="144"/>
    </location>
</feature>
<gene>
    <name evidence="2" type="ORF">ISN44_As11g037730</name>
</gene>
<reference evidence="2 3" key="1">
    <citation type="submission" date="2020-12" db="EMBL/GenBank/DDBJ databases">
        <title>Concerted genomic and epigenomic changes stabilize Arabidopsis allopolyploids.</title>
        <authorList>
            <person name="Chen Z."/>
        </authorList>
    </citation>
    <scope>NUCLEOTIDE SEQUENCE [LARGE SCALE GENOMIC DNA]</scope>
    <source>
        <strain evidence="2">As9502</strain>
        <tissue evidence="2">Leaf</tissue>
    </source>
</reference>
<keyword evidence="2" id="KW-0687">Ribonucleoprotein</keyword>
<keyword evidence="1" id="KW-0472">Membrane</keyword>
<keyword evidence="1" id="KW-1133">Transmembrane helix</keyword>
<evidence type="ECO:0000256" key="1">
    <source>
        <dbReference type="SAM" id="Phobius"/>
    </source>
</evidence>
<dbReference type="OrthoDB" id="1116373at2759"/>
<organism evidence="2 3">
    <name type="scientific">Arabidopsis suecica</name>
    <name type="common">Swedish thale-cress</name>
    <name type="synonym">Cardaminopsis suecica</name>
    <dbReference type="NCBI Taxonomy" id="45249"/>
    <lineage>
        <taxon>Eukaryota</taxon>
        <taxon>Viridiplantae</taxon>
        <taxon>Streptophyta</taxon>
        <taxon>Embryophyta</taxon>
        <taxon>Tracheophyta</taxon>
        <taxon>Spermatophyta</taxon>
        <taxon>Magnoliopsida</taxon>
        <taxon>eudicotyledons</taxon>
        <taxon>Gunneridae</taxon>
        <taxon>Pentapetalae</taxon>
        <taxon>rosids</taxon>
        <taxon>malvids</taxon>
        <taxon>Brassicales</taxon>
        <taxon>Brassicaceae</taxon>
        <taxon>Camelineae</taxon>
        <taxon>Arabidopsis</taxon>
    </lineage>
</organism>
<keyword evidence="2" id="KW-0689">Ribosomal protein</keyword>
<sequence>MERIQMNLKRLSLTDIVIDINRVPKKKNLIEATDKAVSKPLARNLKVCGNKGVFSSHGDLAEDLSHISDVEVLVLKQRIYGQRKTVREIVGEEQMSLRMVAQQEAFTLVDIFDGSDKFLFLFFFPTFCNFVIFICFQCYCYMFYFN</sequence>